<evidence type="ECO:0000256" key="4">
    <source>
        <dbReference type="ARBA" id="ARBA00007553"/>
    </source>
</evidence>
<dbReference type="AlphaFoldDB" id="A0A1F6TIN9"/>
<dbReference type="InterPro" id="IPR051206">
    <property type="entry name" value="NAMLAA_amidase_2"/>
</dbReference>
<feature type="domain" description="N-acetylmuramoyl-L-alanine amidase" evidence="13">
    <location>
        <begin position="22"/>
        <end position="173"/>
    </location>
</feature>
<organism evidence="14 15">
    <name type="scientific">Candidatus Muproteobacteria bacterium RBG_16_64_11</name>
    <dbReference type="NCBI Taxonomy" id="1817758"/>
    <lineage>
        <taxon>Bacteria</taxon>
        <taxon>Pseudomonadati</taxon>
        <taxon>Pseudomonadota</taxon>
        <taxon>Candidatus Muproteobacteria</taxon>
    </lineage>
</organism>
<dbReference type="STRING" id="1817758.A2150_05830"/>
<dbReference type="GO" id="GO:0008745">
    <property type="term" value="F:N-acetylmuramoyl-L-alanine amidase activity"/>
    <property type="evidence" value="ECO:0007669"/>
    <property type="project" value="UniProtKB-EC"/>
</dbReference>
<evidence type="ECO:0000256" key="10">
    <source>
        <dbReference type="ARBA" id="ARBA00023316"/>
    </source>
</evidence>
<dbReference type="Proteomes" id="UP000177925">
    <property type="component" value="Unassembled WGS sequence"/>
</dbReference>
<dbReference type="GO" id="GO:0005737">
    <property type="term" value="C:cytoplasm"/>
    <property type="evidence" value="ECO:0007669"/>
    <property type="project" value="UniProtKB-SubCell"/>
</dbReference>
<dbReference type="InterPro" id="IPR002502">
    <property type="entry name" value="Amidase_domain"/>
</dbReference>
<evidence type="ECO:0000256" key="12">
    <source>
        <dbReference type="ARBA" id="ARBA00042615"/>
    </source>
</evidence>
<evidence type="ECO:0000256" key="1">
    <source>
        <dbReference type="ARBA" id="ARBA00001561"/>
    </source>
</evidence>
<protein>
    <recommendedName>
        <fullName evidence="11">1,6-anhydro-N-acetylmuramyl-L-alanine amidase AmpD</fullName>
        <ecNumber evidence="5">3.5.1.28</ecNumber>
    </recommendedName>
    <alternativeName>
        <fullName evidence="12">N-acetylmuramoyl-L-alanine amidase</fullName>
    </alternativeName>
</protein>
<reference evidence="14 15" key="1">
    <citation type="journal article" date="2016" name="Nat. Commun.">
        <title>Thousands of microbial genomes shed light on interconnected biogeochemical processes in an aquifer system.</title>
        <authorList>
            <person name="Anantharaman K."/>
            <person name="Brown C.T."/>
            <person name="Hug L.A."/>
            <person name="Sharon I."/>
            <person name="Castelle C.J."/>
            <person name="Probst A.J."/>
            <person name="Thomas B.C."/>
            <person name="Singh A."/>
            <person name="Wilkins M.J."/>
            <person name="Karaoz U."/>
            <person name="Brodie E.L."/>
            <person name="Williams K.H."/>
            <person name="Hubbard S.S."/>
            <person name="Banfield J.F."/>
        </authorList>
    </citation>
    <scope>NUCLEOTIDE SEQUENCE [LARGE SCALE GENOMIC DNA]</scope>
</reference>
<evidence type="ECO:0000256" key="8">
    <source>
        <dbReference type="ARBA" id="ARBA00022801"/>
    </source>
</evidence>
<dbReference type="PANTHER" id="PTHR30417">
    <property type="entry name" value="N-ACETYLMURAMOYL-L-ALANINE AMIDASE AMID"/>
    <property type="match status" value="1"/>
</dbReference>
<sequence>MATSLKIDEKSGLIEGVRFVSSPNCDDRPPGCGIEVVVIHAISLPPAQFGGPDIERLFCNTLDCRSHPYYREIEGLKVSSHLLIRRDGEIVQFVPLPARAWHAGESCCEGRTRVNDFSIGVELEGSDRSPFEDAQYRALQRVTKAIMQAYPAVTPARIFGHADIAPGRKTDPGPLFDWARFLRAL</sequence>
<evidence type="ECO:0000256" key="5">
    <source>
        <dbReference type="ARBA" id="ARBA00011901"/>
    </source>
</evidence>
<keyword evidence="7" id="KW-0479">Metal-binding</keyword>
<dbReference type="Gene3D" id="3.40.80.10">
    <property type="entry name" value="Peptidoglycan recognition protein-like"/>
    <property type="match status" value="1"/>
</dbReference>
<dbReference type="Pfam" id="PF01510">
    <property type="entry name" value="Amidase_2"/>
    <property type="match status" value="1"/>
</dbReference>
<accession>A0A1F6TIN9</accession>
<name>A0A1F6TIN9_9PROT</name>
<gene>
    <name evidence="14" type="ORF">A2150_05830</name>
</gene>
<keyword evidence="8" id="KW-0378">Hydrolase</keyword>
<evidence type="ECO:0000256" key="9">
    <source>
        <dbReference type="ARBA" id="ARBA00022833"/>
    </source>
</evidence>
<comment type="cofactor">
    <cofactor evidence="2">
        <name>Zn(2+)</name>
        <dbReference type="ChEBI" id="CHEBI:29105"/>
    </cofactor>
</comment>
<comment type="similarity">
    <text evidence="4">Belongs to the N-acetylmuramoyl-L-alanine amidase 2 family.</text>
</comment>
<comment type="subcellular location">
    <subcellularLocation>
        <location evidence="3">Cytoplasm</location>
    </subcellularLocation>
</comment>
<evidence type="ECO:0000256" key="2">
    <source>
        <dbReference type="ARBA" id="ARBA00001947"/>
    </source>
</evidence>
<keyword evidence="10" id="KW-0961">Cell wall biogenesis/degradation</keyword>
<dbReference type="GO" id="GO:0046872">
    <property type="term" value="F:metal ion binding"/>
    <property type="evidence" value="ECO:0007669"/>
    <property type="project" value="UniProtKB-KW"/>
</dbReference>
<dbReference type="GO" id="GO:0071555">
    <property type="term" value="P:cell wall organization"/>
    <property type="evidence" value="ECO:0007669"/>
    <property type="project" value="UniProtKB-KW"/>
</dbReference>
<dbReference type="GO" id="GO:0009253">
    <property type="term" value="P:peptidoglycan catabolic process"/>
    <property type="evidence" value="ECO:0007669"/>
    <property type="project" value="InterPro"/>
</dbReference>
<dbReference type="InterPro" id="IPR036505">
    <property type="entry name" value="Amidase/PGRP_sf"/>
</dbReference>
<comment type="caution">
    <text evidence="14">The sequence shown here is derived from an EMBL/GenBank/DDBJ whole genome shotgun (WGS) entry which is preliminary data.</text>
</comment>
<evidence type="ECO:0000256" key="3">
    <source>
        <dbReference type="ARBA" id="ARBA00004496"/>
    </source>
</evidence>
<dbReference type="EMBL" id="MFSS01000003">
    <property type="protein sequence ID" value="OGI45010.1"/>
    <property type="molecule type" value="Genomic_DNA"/>
</dbReference>
<keyword evidence="6" id="KW-0963">Cytoplasm</keyword>
<evidence type="ECO:0000313" key="14">
    <source>
        <dbReference type="EMBL" id="OGI45010.1"/>
    </source>
</evidence>
<dbReference type="PANTHER" id="PTHR30417:SF4">
    <property type="entry name" value="1,6-ANHYDRO-N-ACETYLMURAMYL-L-ALANINE AMIDASE AMPD"/>
    <property type="match status" value="1"/>
</dbReference>
<comment type="catalytic activity">
    <reaction evidence="1">
        <text>Hydrolyzes the link between N-acetylmuramoyl residues and L-amino acid residues in certain cell-wall glycopeptides.</text>
        <dbReference type="EC" id="3.5.1.28"/>
    </reaction>
</comment>
<evidence type="ECO:0000256" key="11">
    <source>
        <dbReference type="ARBA" id="ARBA00039257"/>
    </source>
</evidence>
<evidence type="ECO:0000259" key="13">
    <source>
        <dbReference type="SMART" id="SM00644"/>
    </source>
</evidence>
<evidence type="ECO:0000313" key="15">
    <source>
        <dbReference type="Proteomes" id="UP000177925"/>
    </source>
</evidence>
<evidence type="ECO:0000256" key="6">
    <source>
        <dbReference type="ARBA" id="ARBA00022490"/>
    </source>
</evidence>
<dbReference type="CDD" id="cd06583">
    <property type="entry name" value="PGRP"/>
    <property type="match status" value="1"/>
</dbReference>
<dbReference type="NCBIfam" id="NF008758">
    <property type="entry name" value="PRK11789.1"/>
    <property type="match status" value="1"/>
</dbReference>
<dbReference type="SUPFAM" id="SSF55846">
    <property type="entry name" value="N-acetylmuramoyl-L-alanine amidase-like"/>
    <property type="match status" value="1"/>
</dbReference>
<dbReference type="GO" id="GO:0009254">
    <property type="term" value="P:peptidoglycan turnover"/>
    <property type="evidence" value="ECO:0007669"/>
    <property type="project" value="TreeGrafter"/>
</dbReference>
<dbReference type="SMART" id="SM00644">
    <property type="entry name" value="Ami_2"/>
    <property type="match status" value="1"/>
</dbReference>
<keyword evidence="9" id="KW-0862">Zinc</keyword>
<dbReference type="EC" id="3.5.1.28" evidence="5"/>
<proteinExistence type="inferred from homology"/>
<evidence type="ECO:0000256" key="7">
    <source>
        <dbReference type="ARBA" id="ARBA00022723"/>
    </source>
</evidence>